<proteinExistence type="predicted"/>
<dbReference type="SUPFAM" id="SSF55073">
    <property type="entry name" value="Nucleotide cyclase"/>
    <property type="match status" value="1"/>
</dbReference>
<keyword evidence="3" id="KW-0472">Membrane</keyword>
<organism evidence="5 6">
    <name type="scientific">Roseateles rivi</name>
    <dbReference type="NCBI Taxonomy" id="3299028"/>
    <lineage>
        <taxon>Bacteria</taxon>
        <taxon>Pseudomonadati</taxon>
        <taxon>Pseudomonadota</taxon>
        <taxon>Betaproteobacteria</taxon>
        <taxon>Burkholderiales</taxon>
        <taxon>Sphaerotilaceae</taxon>
        <taxon>Roseateles</taxon>
    </lineage>
</organism>
<feature type="transmembrane region" description="Helical" evidence="3">
    <location>
        <begin position="59"/>
        <end position="78"/>
    </location>
</feature>
<feature type="transmembrane region" description="Helical" evidence="3">
    <location>
        <begin position="90"/>
        <end position="108"/>
    </location>
</feature>
<feature type="transmembrane region" description="Helical" evidence="3">
    <location>
        <begin position="177"/>
        <end position="198"/>
    </location>
</feature>
<comment type="catalytic activity">
    <reaction evidence="2">
        <text>2 GTP = 3',3'-c-di-GMP + 2 diphosphate</text>
        <dbReference type="Rhea" id="RHEA:24898"/>
        <dbReference type="ChEBI" id="CHEBI:33019"/>
        <dbReference type="ChEBI" id="CHEBI:37565"/>
        <dbReference type="ChEBI" id="CHEBI:58805"/>
        <dbReference type="EC" id="2.7.7.65"/>
    </reaction>
</comment>
<gene>
    <name evidence="5" type="ORF">ACG0Z6_04515</name>
</gene>
<name>A0ABW7FTB3_9BURK</name>
<dbReference type="RefSeq" id="WP_394458912.1">
    <property type="nucleotide sequence ID" value="NZ_JBIGHZ010000002.1"/>
</dbReference>
<dbReference type="SMART" id="SM00267">
    <property type="entry name" value="GGDEF"/>
    <property type="match status" value="1"/>
</dbReference>
<reference evidence="5 6" key="1">
    <citation type="submission" date="2024-08" db="EMBL/GenBank/DDBJ databases">
        <authorList>
            <person name="Lu H."/>
        </authorList>
    </citation>
    <scope>NUCLEOTIDE SEQUENCE [LARGE SCALE GENOMIC DNA]</scope>
    <source>
        <strain evidence="5 6">BYS180W</strain>
    </source>
</reference>
<feature type="transmembrane region" description="Helical" evidence="3">
    <location>
        <begin position="34"/>
        <end position="53"/>
    </location>
</feature>
<keyword evidence="5" id="KW-0548">Nucleotidyltransferase</keyword>
<dbReference type="Gene3D" id="3.30.70.270">
    <property type="match status" value="1"/>
</dbReference>
<keyword evidence="5" id="KW-0808">Transferase</keyword>
<evidence type="ECO:0000313" key="6">
    <source>
        <dbReference type="Proteomes" id="UP001606099"/>
    </source>
</evidence>
<keyword evidence="3" id="KW-0812">Transmembrane</keyword>
<evidence type="ECO:0000256" key="2">
    <source>
        <dbReference type="ARBA" id="ARBA00034247"/>
    </source>
</evidence>
<accession>A0ABW7FTB3</accession>
<feature type="transmembrane region" description="Helical" evidence="3">
    <location>
        <begin position="114"/>
        <end position="132"/>
    </location>
</feature>
<dbReference type="GO" id="GO:0052621">
    <property type="term" value="F:diguanylate cyclase activity"/>
    <property type="evidence" value="ECO:0007669"/>
    <property type="project" value="UniProtKB-EC"/>
</dbReference>
<sequence>MRALAWVGSALGLWMGLVLLGVRRHHLRDTPGMLLWAWAPLLCAAGCLAYAAWGQWPAALVVTLANGLVLGAAALYVLGAQRFFGQPLQLAALAGWVSACLVLIQLAHQLWPQARAEALLLLLGAAGLSWALQRLWQGQRMGAAGRYLQGVQAAQAALLALCLAQLLWPSSLDVPHGAMFLALCATLLMMGLGVLLLASQRLREEFMQLARLDALTGSLTRTAWLEQAEMELARCRRYGHALSLLFFDLDSLKHINDQYGHRVGDRVLREAVQQARLTLRQSDQLGRLGGEEFAVLLPETEVASAMQVAERLRQAVEVGPGAPRTSISAGLVSLGAFEAIPGGLDELLSRADAALLRAKTLGRNRVELCAQEADPSPTSMPTALEGGLA</sequence>
<feature type="transmembrane region" description="Helical" evidence="3">
    <location>
        <begin position="153"/>
        <end position="171"/>
    </location>
</feature>
<dbReference type="PANTHER" id="PTHR45138:SF9">
    <property type="entry name" value="DIGUANYLATE CYCLASE DGCM-RELATED"/>
    <property type="match status" value="1"/>
</dbReference>
<keyword evidence="3" id="KW-1133">Transmembrane helix</keyword>
<keyword evidence="6" id="KW-1185">Reference proteome</keyword>
<feature type="transmembrane region" description="Helical" evidence="3">
    <location>
        <begin position="6"/>
        <end position="22"/>
    </location>
</feature>
<evidence type="ECO:0000259" key="4">
    <source>
        <dbReference type="PROSITE" id="PS50887"/>
    </source>
</evidence>
<evidence type="ECO:0000256" key="3">
    <source>
        <dbReference type="SAM" id="Phobius"/>
    </source>
</evidence>
<dbReference type="NCBIfam" id="TIGR00254">
    <property type="entry name" value="GGDEF"/>
    <property type="match status" value="1"/>
</dbReference>
<dbReference type="InterPro" id="IPR043128">
    <property type="entry name" value="Rev_trsase/Diguanyl_cyclase"/>
</dbReference>
<dbReference type="Pfam" id="PF00990">
    <property type="entry name" value="GGDEF"/>
    <property type="match status" value="1"/>
</dbReference>
<dbReference type="InterPro" id="IPR000160">
    <property type="entry name" value="GGDEF_dom"/>
</dbReference>
<dbReference type="PANTHER" id="PTHR45138">
    <property type="entry name" value="REGULATORY COMPONENTS OF SENSORY TRANSDUCTION SYSTEM"/>
    <property type="match status" value="1"/>
</dbReference>
<dbReference type="Proteomes" id="UP001606099">
    <property type="component" value="Unassembled WGS sequence"/>
</dbReference>
<feature type="domain" description="GGDEF" evidence="4">
    <location>
        <begin position="240"/>
        <end position="371"/>
    </location>
</feature>
<dbReference type="CDD" id="cd01949">
    <property type="entry name" value="GGDEF"/>
    <property type="match status" value="1"/>
</dbReference>
<dbReference type="PROSITE" id="PS50887">
    <property type="entry name" value="GGDEF"/>
    <property type="match status" value="1"/>
</dbReference>
<evidence type="ECO:0000256" key="1">
    <source>
        <dbReference type="ARBA" id="ARBA00012528"/>
    </source>
</evidence>
<dbReference type="EMBL" id="JBIGHZ010000002">
    <property type="protein sequence ID" value="MFG6447505.1"/>
    <property type="molecule type" value="Genomic_DNA"/>
</dbReference>
<evidence type="ECO:0000313" key="5">
    <source>
        <dbReference type="EMBL" id="MFG6447505.1"/>
    </source>
</evidence>
<comment type="caution">
    <text evidence="5">The sequence shown here is derived from an EMBL/GenBank/DDBJ whole genome shotgun (WGS) entry which is preliminary data.</text>
</comment>
<dbReference type="InterPro" id="IPR029787">
    <property type="entry name" value="Nucleotide_cyclase"/>
</dbReference>
<protein>
    <recommendedName>
        <fullName evidence="1">diguanylate cyclase</fullName>
        <ecNumber evidence="1">2.7.7.65</ecNumber>
    </recommendedName>
</protein>
<dbReference type="InterPro" id="IPR050469">
    <property type="entry name" value="Diguanylate_Cyclase"/>
</dbReference>
<dbReference type="EC" id="2.7.7.65" evidence="1"/>